<evidence type="ECO:0000256" key="8">
    <source>
        <dbReference type="SAM" id="Phobius"/>
    </source>
</evidence>
<evidence type="ECO:0000256" key="6">
    <source>
        <dbReference type="ARBA" id="ARBA00023136"/>
    </source>
</evidence>
<feature type="transmembrane region" description="Helical" evidence="8">
    <location>
        <begin position="70"/>
        <end position="93"/>
    </location>
</feature>
<evidence type="ECO:0000256" key="4">
    <source>
        <dbReference type="ARBA" id="ARBA00022692"/>
    </source>
</evidence>
<gene>
    <name evidence="10" type="ORF">CKO31_18055</name>
</gene>
<keyword evidence="5 8" id="KW-1133">Transmembrane helix</keyword>
<feature type="domain" description="Na+/H+ antiporter MnhB subunit-related protein" evidence="9">
    <location>
        <begin position="72"/>
        <end position="183"/>
    </location>
</feature>
<comment type="subcellular location">
    <subcellularLocation>
        <location evidence="1">Cell membrane</location>
        <topology evidence="1">Multi-pass membrane protein</topology>
    </subcellularLocation>
</comment>
<dbReference type="Pfam" id="PF04039">
    <property type="entry name" value="MnhB"/>
    <property type="match status" value="1"/>
</dbReference>
<keyword evidence="4 8" id="KW-0812">Transmembrane</keyword>
<evidence type="ECO:0000313" key="11">
    <source>
        <dbReference type="Proteomes" id="UP000748752"/>
    </source>
</evidence>
<accession>A0ABS1CL03</accession>
<feature type="transmembrane region" description="Helical" evidence="8">
    <location>
        <begin position="130"/>
        <end position="156"/>
    </location>
</feature>
<dbReference type="EMBL" id="NRRV01000052">
    <property type="protein sequence ID" value="MBK1632610.1"/>
    <property type="molecule type" value="Genomic_DNA"/>
</dbReference>
<comment type="caution">
    <text evidence="10">The sequence shown here is derived from an EMBL/GenBank/DDBJ whole genome shotgun (WGS) entry which is preliminary data.</text>
</comment>
<dbReference type="InterPro" id="IPR007182">
    <property type="entry name" value="MnhB"/>
</dbReference>
<name>A0ABS1CL03_9GAMM</name>
<feature type="transmembrane region" description="Helical" evidence="8">
    <location>
        <begin position="41"/>
        <end position="58"/>
    </location>
</feature>
<protein>
    <submittedName>
        <fullName evidence="10">Sodium:proton antiporter</fullName>
    </submittedName>
</protein>
<evidence type="ECO:0000259" key="9">
    <source>
        <dbReference type="Pfam" id="PF04039"/>
    </source>
</evidence>
<feature type="transmembrane region" description="Helical" evidence="8">
    <location>
        <begin position="99"/>
        <end position="118"/>
    </location>
</feature>
<reference evidence="10 11" key="1">
    <citation type="journal article" date="2020" name="Microorganisms">
        <title>Osmotic Adaptation and Compatible Solute Biosynthesis of Phototrophic Bacteria as Revealed from Genome Analyses.</title>
        <authorList>
            <person name="Imhoff J.F."/>
            <person name="Rahn T."/>
            <person name="Kunzel S."/>
            <person name="Keller A."/>
            <person name="Neulinger S.C."/>
        </authorList>
    </citation>
    <scope>NUCLEOTIDE SEQUENCE [LARGE SCALE GENOMIC DNA]</scope>
    <source>
        <strain evidence="10 11">DSM 6210</strain>
    </source>
</reference>
<evidence type="ECO:0000313" key="10">
    <source>
        <dbReference type="EMBL" id="MBK1632610.1"/>
    </source>
</evidence>
<keyword evidence="3" id="KW-1003">Cell membrane</keyword>
<feature type="compositionally biased region" description="Low complexity" evidence="7">
    <location>
        <begin position="207"/>
        <end position="221"/>
    </location>
</feature>
<proteinExistence type="inferred from homology"/>
<evidence type="ECO:0000256" key="1">
    <source>
        <dbReference type="ARBA" id="ARBA00004651"/>
    </source>
</evidence>
<keyword evidence="6 8" id="KW-0472">Membrane</keyword>
<feature type="transmembrane region" description="Helical" evidence="8">
    <location>
        <begin position="162"/>
        <end position="187"/>
    </location>
</feature>
<dbReference type="PANTHER" id="PTHR33932">
    <property type="entry name" value="NA(+)/H(+) ANTIPORTER SUBUNIT B"/>
    <property type="match status" value="1"/>
</dbReference>
<organism evidence="10 11">
    <name type="scientific">Thiohalocapsa halophila</name>
    <dbReference type="NCBI Taxonomy" id="69359"/>
    <lineage>
        <taxon>Bacteria</taxon>
        <taxon>Pseudomonadati</taxon>
        <taxon>Pseudomonadota</taxon>
        <taxon>Gammaproteobacteria</taxon>
        <taxon>Chromatiales</taxon>
        <taxon>Chromatiaceae</taxon>
        <taxon>Thiohalocapsa</taxon>
    </lineage>
</organism>
<evidence type="ECO:0000256" key="7">
    <source>
        <dbReference type="SAM" id="MobiDB-lite"/>
    </source>
</evidence>
<evidence type="ECO:0000256" key="3">
    <source>
        <dbReference type="ARBA" id="ARBA00022475"/>
    </source>
</evidence>
<evidence type="ECO:0000256" key="2">
    <source>
        <dbReference type="ARBA" id="ARBA00009425"/>
    </source>
</evidence>
<evidence type="ECO:0000256" key="5">
    <source>
        <dbReference type="ARBA" id="ARBA00022989"/>
    </source>
</evidence>
<dbReference type="PANTHER" id="PTHR33932:SF4">
    <property type="entry name" value="NA(+)_H(+) ANTIPORTER SUBUNIT B"/>
    <property type="match status" value="1"/>
</dbReference>
<sequence>MALQAGAAPRLADLAYERLPGTGVQNPVTAVLLNYRAYDTLMELAVLLAALLGIWSLGPAAPGFQRSGAVLAGMVSWVVPLLIVTGGYLLWVGGYAPGGAFQAGALLGAAGVIVRLAGDPRAGLPGEAAQRWLLVAGVLVFTLVGLGLMVFGAGFLTYPPKIAKWLILAIEMAATVAIGVALAAAYVGGRPPGPQARPTAEDEDALSATEPAAENTPAPSP</sequence>
<keyword evidence="11" id="KW-1185">Reference proteome</keyword>
<comment type="similarity">
    <text evidence="2">Belongs to the CPA3 antiporters (TC 2.A.63) subunit B family.</text>
</comment>
<feature type="region of interest" description="Disordered" evidence="7">
    <location>
        <begin position="191"/>
        <end position="221"/>
    </location>
</feature>
<dbReference type="InterPro" id="IPR050622">
    <property type="entry name" value="CPA3_antiporter_subunitB"/>
</dbReference>
<dbReference type="Proteomes" id="UP000748752">
    <property type="component" value="Unassembled WGS sequence"/>
</dbReference>